<evidence type="ECO:0000313" key="4">
    <source>
        <dbReference type="Proteomes" id="UP000192906"/>
    </source>
</evidence>
<dbReference type="Pfam" id="PF04773">
    <property type="entry name" value="FecR"/>
    <property type="match status" value="1"/>
</dbReference>
<dbReference type="PANTHER" id="PTHR38731">
    <property type="entry name" value="LIPL45-RELATED LIPOPROTEIN-RELATED"/>
    <property type="match status" value="1"/>
</dbReference>
<sequence>MIINRIFQIFIFSACLILISASLTIAGTVTDGPTATPVDFIGSVKTVSGETFLIRKDMRTPVSVGDHLYQGDTLVTSSGSSVGIIFRDDTMLSMGPKSEVRIDEFVFNPADDAMAFLAHVGKGTAQFITGQMSKIAPERMSVETPLATIGIRGTRFLVKVD</sequence>
<dbReference type="PANTHER" id="PTHR38731:SF3">
    <property type="entry name" value="BLL6125 PROTEIN"/>
    <property type="match status" value="1"/>
</dbReference>
<feature type="domain" description="FecR protein" evidence="2">
    <location>
        <begin position="72"/>
        <end position="159"/>
    </location>
</feature>
<evidence type="ECO:0000259" key="2">
    <source>
        <dbReference type="Pfam" id="PF04773"/>
    </source>
</evidence>
<accession>A0A1X7CE31</accession>
<proteinExistence type="predicted"/>
<name>A0A1X7CE31_9BACT</name>
<dbReference type="EMBL" id="FWZU01000001">
    <property type="protein sequence ID" value="SME95059.1"/>
    <property type="molecule type" value="Genomic_DNA"/>
</dbReference>
<evidence type="ECO:0000313" key="3">
    <source>
        <dbReference type="EMBL" id="SME95059.1"/>
    </source>
</evidence>
<keyword evidence="1" id="KW-0732">Signal</keyword>
<dbReference type="AlphaFoldDB" id="A0A1X7CE31"/>
<reference evidence="4" key="1">
    <citation type="submission" date="2017-04" db="EMBL/GenBank/DDBJ databases">
        <authorList>
            <person name="Varghese N."/>
            <person name="Submissions S."/>
        </authorList>
    </citation>
    <scope>NUCLEOTIDE SEQUENCE [LARGE SCALE GENOMIC DNA]</scope>
    <source>
        <strain evidence="4">K3S</strain>
    </source>
</reference>
<keyword evidence="4" id="KW-1185">Reference proteome</keyword>
<feature type="signal peptide" evidence="1">
    <location>
        <begin position="1"/>
        <end position="26"/>
    </location>
</feature>
<dbReference type="RefSeq" id="WP_170921366.1">
    <property type="nucleotide sequence ID" value="NZ_FWZU01000001.1"/>
</dbReference>
<evidence type="ECO:0000256" key="1">
    <source>
        <dbReference type="SAM" id="SignalP"/>
    </source>
</evidence>
<dbReference type="InterPro" id="IPR006860">
    <property type="entry name" value="FecR"/>
</dbReference>
<organism evidence="3 4">
    <name type="scientific">Desulfovibrio gilichinskyi</name>
    <dbReference type="NCBI Taxonomy" id="1519643"/>
    <lineage>
        <taxon>Bacteria</taxon>
        <taxon>Pseudomonadati</taxon>
        <taxon>Thermodesulfobacteriota</taxon>
        <taxon>Desulfovibrionia</taxon>
        <taxon>Desulfovibrionales</taxon>
        <taxon>Desulfovibrionaceae</taxon>
        <taxon>Desulfovibrio</taxon>
    </lineage>
</organism>
<dbReference type="STRING" id="1519643.SAMN06295933_0758"/>
<feature type="chain" id="PRO_5012914198" evidence="1">
    <location>
        <begin position="27"/>
        <end position="161"/>
    </location>
</feature>
<gene>
    <name evidence="3" type="ORF">SAMN06295933_0758</name>
</gene>
<dbReference type="Proteomes" id="UP000192906">
    <property type="component" value="Unassembled WGS sequence"/>
</dbReference>
<protein>
    <submittedName>
        <fullName evidence="3">FecR family protein</fullName>
    </submittedName>
</protein>